<dbReference type="AlphaFoldDB" id="A0A182J7Z5"/>
<evidence type="ECO:0000313" key="1">
    <source>
        <dbReference type="EnsemblMetazoa" id="AATE013100-PA.1"/>
    </source>
</evidence>
<dbReference type="VEuPathDB" id="VectorBase:AATE013100"/>
<organism evidence="1">
    <name type="scientific">Anopheles atroparvus</name>
    <name type="common">European mosquito</name>
    <dbReference type="NCBI Taxonomy" id="41427"/>
    <lineage>
        <taxon>Eukaryota</taxon>
        <taxon>Metazoa</taxon>
        <taxon>Ecdysozoa</taxon>
        <taxon>Arthropoda</taxon>
        <taxon>Hexapoda</taxon>
        <taxon>Insecta</taxon>
        <taxon>Pterygota</taxon>
        <taxon>Neoptera</taxon>
        <taxon>Endopterygota</taxon>
        <taxon>Diptera</taxon>
        <taxon>Nematocera</taxon>
        <taxon>Culicoidea</taxon>
        <taxon>Culicidae</taxon>
        <taxon>Anophelinae</taxon>
        <taxon>Anopheles</taxon>
    </lineage>
</organism>
<name>A0A182J7Z5_ANOAO</name>
<accession>A0A182J7Z5</accession>
<proteinExistence type="predicted"/>
<protein>
    <submittedName>
        <fullName evidence="1">Uncharacterized protein</fullName>
    </submittedName>
</protein>
<sequence length="270" mass="29600">MQKTPRSRSEIAWCPPSLESPTYQVEKIHVGDRAHPLVLGERQYHQQVSDDRQQEDGGVQRDDKLVLKGAVTAALSSTGATGRLGRLRAGRTDHQRTPAGRVVVRVDDERAVLAEDVAERNRQVAGVCVPGVVLLVVSRQRMGGARVEQQVVLAGGGRTGHWRLTQLDAVHERIVASQPTGSLMMQLATRERSHGNSRRDVRTGFLARVHENGRLSLVAFRKRCVTSRVQPTPADDETELNRDSPLTAAAAAGCHAGGKANHDWQDIIFE</sequence>
<dbReference type="EnsemblMetazoa" id="AATE013100-RA">
    <property type="protein sequence ID" value="AATE013100-PA.1"/>
    <property type="gene ID" value="AATE013100"/>
</dbReference>
<reference evidence="1" key="1">
    <citation type="submission" date="2022-08" db="UniProtKB">
        <authorList>
            <consortium name="EnsemblMetazoa"/>
        </authorList>
    </citation>
    <scope>IDENTIFICATION</scope>
    <source>
        <strain evidence="1">EBRO</strain>
    </source>
</reference>